<protein>
    <submittedName>
        <fullName evidence="1">Polyprotein P3</fullName>
    </submittedName>
</protein>
<gene>
    <name evidence="1" type="ORF">KK1_031563</name>
</gene>
<accession>A0A151RW76</accession>
<organism evidence="1 2">
    <name type="scientific">Cajanus cajan</name>
    <name type="common">Pigeon pea</name>
    <name type="synonym">Cajanus indicus</name>
    <dbReference type="NCBI Taxonomy" id="3821"/>
    <lineage>
        <taxon>Eukaryota</taxon>
        <taxon>Viridiplantae</taxon>
        <taxon>Streptophyta</taxon>
        <taxon>Embryophyta</taxon>
        <taxon>Tracheophyta</taxon>
        <taxon>Spermatophyta</taxon>
        <taxon>Magnoliopsida</taxon>
        <taxon>eudicotyledons</taxon>
        <taxon>Gunneridae</taxon>
        <taxon>Pentapetalae</taxon>
        <taxon>rosids</taxon>
        <taxon>fabids</taxon>
        <taxon>Fabales</taxon>
        <taxon>Fabaceae</taxon>
        <taxon>Papilionoideae</taxon>
        <taxon>50 kb inversion clade</taxon>
        <taxon>NPAAA clade</taxon>
        <taxon>indigoferoid/millettioid clade</taxon>
        <taxon>Phaseoleae</taxon>
        <taxon>Cajanus</taxon>
    </lineage>
</organism>
<name>A0A151RW76_CAJCA</name>
<sequence>EVDLNQSVSLIYIAPNFTMNLADFIQNINLEVQTRGFGENFDGNNLHLDITFIGRISDQISPRYRINTNPLITSLGSNEIQFLPPQVFESRRNQGIEWQTHLNSGSSRTAITTPQTTIMTNRRNSLSIRFVDYENIQTPDQEEVVEEEEQPSRRSFMNLWIGESYIHESWKTKQAPPESQLSPKLLAAVEKWEKQKQEQTFDKVSFQNYEK</sequence>
<evidence type="ECO:0000313" key="1">
    <source>
        <dbReference type="EMBL" id="KYP46791.1"/>
    </source>
</evidence>
<proteinExistence type="predicted"/>
<dbReference type="Proteomes" id="UP000075243">
    <property type="component" value="Unassembled WGS sequence"/>
</dbReference>
<dbReference type="EMBL" id="KQ483546">
    <property type="protein sequence ID" value="KYP46791.1"/>
    <property type="molecule type" value="Genomic_DNA"/>
</dbReference>
<feature type="non-terminal residue" evidence="1">
    <location>
        <position position="1"/>
    </location>
</feature>
<evidence type="ECO:0000313" key="2">
    <source>
        <dbReference type="Proteomes" id="UP000075243"/>
    </source>
</evidence>
<reference evidence="1" key="1">
    <citation type="journal article" date="2012" name="Nat. Biotechnol.">
        <title>Draft genome sequence of pigeonpea (Cajanus cajan), an orphan legume crop of resource-poor farmers.</title>
        <authorList>
            <person name="Varshney R.K."/>
            <person name="Chen W."/>
            <person name="Li Y."/>
            <person name="Bharti A.K."/>
            <person name="Saxena R.K."/>
            <person name="Schlueter J.A."/>
            <person name="Donoghue M.T."/>
            <person name="Azam S."/>
            <person name="Fan G."/>
            <person name="Whaley A.M."/>
            <person name="Farmer A.D."/>
            <person name="Sheridan J."/>
            <person name="Iwata A."/>
            <person name="Tuteja R."/>
            <person name="Penmetsa R.V."/>
            <person name="Wu W."/>
            <person name="Upadhyaya H.D."/>
            <person name="Yang S.P."/>
            <person name="Shah T."/>
            <person name="Saxena K.B."/>
            <person name="Michael T."/>
            <person name="McCombie W.R."/>
            <person name="Yang B."/>
            <person name="Zhang G."/>
            <person name="Yang H."/>
            <person name="Wang J."/>
            <person name="Spillane C."/>
            <person name="Cook D.R."/>
            <person name="May G.D."/>
            <person name="Xu X."/>
            <person name="Jackson S.A."/>
        </authorList>
    </citation>
    <scope>NUCLEOTIDE SEQUENCE [LARGE SCALE GENOMIC DNA]</scope>
</reference>
<dbReference type="AlphaFoldDB" id="A0A151RW76"/>
<keyword evidence="2" id="KW-1185">Reference proteome</keyword>
<dbReference type="Gramene" id="C.cajan_29996.t">
    <property type="protein sequence ID" value="C.cajan_29996.t.cds1"/>
    <property type="gene ID" value="C.cajan_29996"/>
</dbReference>